<accession>A0A7W3PBJ9</accession>
<organism evidence="1 2">
    <name type="scientific">Nocardioides ginsengisegetis</name>
    <dbReference type="NCBI Taxonomy" id="661491"/>
    <lineage>
        <taxon>Bacteria</taxon>
        <taxon>Bacillati</taxon>
        <taxon>Actinomycetota</taxon>
        <taxon>Actinomycetes</taxon>
        <taxon>Propionibacteriales</taxon>
        <taxon>Nocardioidaceae</taxon>
        <taxon>Nocardioides</taxon>
    </lineage>
</organism>
<evidence type="ECO:0000313" key="1">
    <source>
        <dbReference type="EMBL" id="MBA8805905.1"/>
    </source>
</evidence>
<sequence>MNDTHLLIETEARHQIAERVARAAGPRVPSVAPRHKVAQRLRRFADRIDN</sequence>
<protein>
    <submittedName>
        <fullName evidence="1">DNA integrity scanning protein DisA with diadenylate cyclase activity</fullName>
    </submittedName>
</protein>
<name>A0A7W3PBJ9_9ACTN</name>
<gene>
    <name evidence="1" type="ORF">FB382_004250</name>
</gene>
<comment type="caution">
    <text evidence="1">The sequence shown here is derived from an EMBL/GenBank/DDBJ whole genome shotgun (WGS) entry which is preliminary data.</text>
</comment>
<keyword evidence="2" id="KW-1185">Reference proteome</keyword>
<proteinExistence type="predicted"/>
<dbReference type="AlphaFoldDB" id="A0A7W3PBJ9"/>
<dbReference type="RefSeq" id="WP_182541914.1">
    <property type="nucleotide sequence ID" value="NZ_JACGXA010000003.1"/>
</dbReference>
<reference evidence="1 2" key="1">
    <citation type="submission" date="2020-07" db="EMBL/GenBank/DDBJ databases">
        <title>Sequencing the genomes of 1000 actinobacteria strains.</title>
        <authorList>
            <person name="Klenk H.-P."/>
        </authorList>
    </citation>
    <scope>NUCLEOTIDE SEQUENCE [LARGE SCALE GENOMIC DNA]</scope>
    <source>
        <strain evidence="1 2">DSM 21349</strain>
    </source>
</reference>
<dbReference type="Proteomes" id="UP000580910">
    <property type="component" value="Unassembled WGS sequence"/>
</dbReference>
<evidence type="ECO:0000313" key="2">
    <source>
        <dbReference type="Proteomes" id="UP000580910"/>
    </source>
</evidence>
<dbReference type="EMBL" id="JACGXA010000003">
    <property type="protein sequence ID" value="MBA8805905.1"/>
    <property type="molecule type" value="Genomic_DNA"/>
</dbReference>